<organism evidence="4 5">
    <name type="scientific">Sulfoacidibacillus thermotolerans</name>
    <name type="common">Acidibacillus sulfuroxidans</name>
    <dbReference type="NCBI Taxonomy" id="1765684"/>
    <lineage>
        <taxon>Bacteria</taxon>
        <taxon>Bacillati</taxon>
        <taxon>Bacillota</taxon>
        <taxon>Bacilli</taxon>
        <taxon>Bacillales</taxon>
        <taxon>Alicyclobacillaceae</taxon>
        <taxon>Sulfoacidibacillus</taxon>
    </lineage>
</organism>
<dbReference type="InterPro" id="IPR007868">
    <property type="entry name" value="Hom_end_hint"/>
</dbReference>
<dbReference type="Gene3D" id="3.40.50.300">
    <property type="entry name" value="P-loop containing nucleotide triphosphate hydrolases"/>
    <property type="match status" value="1"/>
</dbReference>
<dbReference type="InterPro" id="IPR001482">
    <property type="entry name" value="T2SS/T4SS_dom"/>
</dbReference>
<dbReference type="GO" id="GO:0016887">
    <property type="term" value="F:ATP hydrolysis activity"/>
    <property type="evidence" value="ECO:0007669"/>
    <property type="project" value="InterPro"/>
</dbReference>
<dbReference type="Pfam" id="PF00437">
    <property type="entry name" value="T2SSE"/>
    <property type="match status" value="1"/>
</dbReference>
<dbReference type="OrthoDB" id="9810761at2"/>
<dbReference type="InterPro" id="IPR050921">
    <property type="entry name" value="T4SS_GSP_E_ATPase"/>
</dbReference>
<sequence length="624" mass="71181">MDQKEVWSQYLDEWAALNQSDAQEDDMTRFQEMVLTAFQEVVNKDNIAVEASRDVREAQLMKIVQTSKEIPQRAQREVVNALLDDMFGFGPLQPIWSKPEVSDMQIFVPFNANERQIITYSSREGRRVYQGMGFRSHRHAMTWLNRHLAQLGQHYDAAKVSMDATFPNGERMHVISGVSGYSVFREGEYKFVPCVIITMRRFVKAFGLDDLTVQKQAQTEPPQFPDLRQVRREYQRKTLYFPYDGRSLDPATMDYLRIMVKLAKNHLIAGATGCHEADAPILMYNGEIKRAADIQAGDQLMGSDSKPRNVLELHRGIGRMVRVIPNKGEPFIVNEGHVLSLKSTPRFIKNISIEEYRKKSNYFKRIHKLWRAPARFSENNLQVTGFKIEDAGVGEYYGWEVDGDHLYLDGQFIVHHNSGKSTLANALTAEIPSGTILQVLEESPELQPQNDTHVIRVVQREGVFDLADAMKAALRMYPDRIFIAELRDTLAYTFLRAIQSGQDGSSTTIHSNSCLDAIDVLINFAANHDSHPPREMVKDIVFRRVHTIIHADAAKKPDGIARFIDEVVQLLPDQTLHTVMRFHEVGINKDGTIAGYFEFIGPTDEFVEEMFNAGIPIPDSWGWF</sequence>
<dbReference type="RefSeq" id="WP_109431574.1">
    <property type="nucleotide sequence ID" value="NZ_MPDK01000032.1"/>
</dbReference>
<name>A0A2U3D5S9_SULT2</name>
<protein>
    <recommendedName>
        <fullName evidence="6">Bacterial type II secretion system protein E domain-containing protein</fullName>
    </recommendedName>
</protein>
<dbReference type="InterPro" id="IPR027417">
    <property type="entry name" value="P-loop_NTPase"/>
</dbReference>
<gene>
    <name evidence="4" type="ORF">BM613_12650</name>
</gene>
<dbReference type="EMBL" id="MPDK01000032">
    <property type="protein sequence ID" value="PWI56625.1"/>
    <property type="molecule type" value="Genomic_DNA"/>
</dbReference>
<comment type="caution">
    <text evidence="4">The sequence shown here is derived from an EMBL/GenBank/DDBJ whole genome shotgun (WGS) entry which is preliminary data.</text>
</comment>
<dbReference type="Pfam" id="PF05203">
    <property type="entry name" value="Hom_end_hint"/>
    <property type="match status" value="1"/>
</dbReference>
<reference evidence="4 5" key="1">
    <citation type="submission" date="2016-11" db="EMBL/GenBank/DDBJ databases">
        <title>Comparative genomics of Acidibacillus ferroxidans species.</title>
        <authorList>
            <person name="Oliveira G."/>
            <person name="Nunes G."/>
            <person name="Oliveira R."/>
            <person name="Araujo F."/>
            <person name="Salim A."/>
            <person name="Scholte L."/>
            <person name="Morais D."/>
            <person name="Nancucheo I."/>
            <person name="Johnson D.B."/>
            <person name="Grail B."/>
            <person name="Bittencourt J."/>
            <person name="Valadares R."/>
        </authorList>
    </citation>
    <scope>NUCLEOTIDE SEQUENCE [LARGE SCALE GENOMIC DNA]</scope>
    <source>
        <strain evidence="4 5">Y002</strain>
    </source>
</reference>
<dbReference type="AlphaFoldDB" id="A0A2U3D5S9"/>
<dbReference type="PANTHER" id="PTHR30486">
    <property type="entry name" value="TWITCHING MOTILITY PROTEIN PILT"/>
    <property type="match status" value="1"/>
</dbReference>
<dbReference type="GO" id="GO:0030908">
    <property type="term" value="P:protein splicing"/>
    <property type="evidence" value="ECO:0007669"/>
    <property type="project" value="InterPro"/>
</dbReference>
<comment type="similarity">
    <text evidence="1">Belongs to the GSP E family.</text>
</comment>
<dbReference type="SUPFAM" id="SSF52540">
    <property type="entry name" value="P-loop containing nucleoside triphosphate hydrolases"/>
    <property type="match status" value="1"/>
</dbReference>
<dbReference type="Gene3D" id="3.30.450.380">
    <property type="match status" value="1"/>
</dbReference>
<dbReference type="Gene3D" id="2.170.16.10">
    <property type="entry name" value="Hedgehog/Intein (Hint) domain"/>
    <property type="match status" value="1"/>
</dbReference>
<feature type="domain" description="Hom-end-associated Hint" evidence="3">
    <location>
        <begin position="274"/>
        <end position="345"/>
    </location>
</feature>
<accession>A0A2U3D5S9</accession>
<proteinExistence type="inferred from homology"/>
<evidence type="ECO:0000313" key="4">
    <source>
        <dbReference type="EMBL" id="PWI56625.1"/>
    </source>
</evidence>
<evidence type="ECO:0000313" key="5">
    <source>
        <dbReference type="Proteomes" id="UP000245380"/>
    </source>
</evidence>
<dbReference type="PANTHER" id="PTHR30486:SF6">
    <property type="entry name" value="TYPE IV PILUS RETRACTATION ATPASE PILT"/>
    <property type="match status" value="1"/>
</dbReference>
<evidence type="ECO:0000259" key="3">
    <source>
        <dbReference type="Pfam" id="PF05203"/>
    </source>
</evidence>
<evidence type="ECO:0000256" key="1">
    <source>
        <dbReference type="ARBA" id="ARBA00006611"/>
    </source>
</evidence>
<keyword evidence="5" id="KW-1185">Reference proteome</keyword>
<evidence type="ECO:0000259" key="2">
    <source>
        <dbReference type="Pfam" id="PF00437"/>
    </source>
</evidence>
<dbReference type="InterPro" id="IPR036844">
    <property type="entry name" value="Hint_dom_sf"/>
</dbReference>
<dbReference type="Proteomes" id="UP000245380">
    <property type="component" value="Unassembled WGS sequence"/>
</dbReference>
<evidence type="ECO:0008006" key="6">
    <source>
        <dbReference type="Google" id="ProtNLM"/>
    </source>
</evidence>
<feature type="domain" description="Bacterial type II secretion system protein E" evidence="2">
    <location>
        <begin position="418"/>
        <end position="528"/>
    </location>
</feature>
<dbReference type="SUPFAM" id="SSF51294">
    <property type="entry name" value="Hedgehog/intein (Hint) domain"/>
    <property type="match status" value="1"/>
</dbReference>